<reference evidence="1 2" key="1">
    <citation type="submission" date="2016-11" db="EMBL/GenBank/DDBJ databases">
        <authorList>
            <person name="Jaros S."/>
            <person name="Januszkiewicz K."/>
            <person name="Wedrychowicz H."/>
        </authorList>
    </citation>
    <scope>NUCLEOTIDE SEQUENCE [LARGE SCALE GENOMIC DNA]</scope>
    <source>
        <strain evidence="1 2">DSM 29589</strain>
    </source>
</reference>
<evidence type="ECO:0000313" key="1">
    <source>
        <dbReference type="EMBL" id="SHL89148.1"/>
    </source>
</evidence>
<dbReference type="EMBL" id="FRBR01000007">
    <property type="protein sequence ID" value="SHL89148.1"/>
    <property type="molecule type" value="Genomic_DNA"/>
</dbReference>
<proteinExistence type="predicted"/>
<sequence length="103" mass="11157">MTMMPTHAQSHADRFDRRARRARSLASLVMFALVGTSLTAIWQDRRLAPAVHDGMLVVQAKTAEMLEDSGVAQTYLASLGNSGPKGADNGDSAMTRLLLSIRD</sequence>
<keyword evidence="2" id="KW-1185">Reference proteome</keyword>
<dbReference type="OrthoDB" id="7745622at2"/>
<protein>
    <submittedName>
        <fullName evidence="1">Uncharacterized protein</fullName>
    </submittedName>
</protein>
<dbReference type="RefSeq" id="WP_073035131.1">
    <property type="nucleotide sequence ID" value="NZ_BMLR01000007.1"/>
</dbReference>
<evidence type="ECO:0000313" key="2">
    <source>
        <dbReference type="Proteomes" id="UP000183974"/>
    </source>
</evidence>
<accession>A0A1M7EC02</accession>
<dbReference type="AlphaFoldDB" id="A0A1M7EC02"/>
<dbReference type="Proteomes" id="UP000183974">
    <property type="component" value="Unassembled WGS sequence"/>
</dbReference>
<organism evidence="1 2">
    <name type="scientific">Roseovarius pacificus</name>
    <dbReference type="NCBI Taxonomy" id="337701"/>
    <lineage>
        <taxon>Bacteria</taxon>
        <taxon>Pseudomonadati</taxon>
        <taxon>Pseudomonadota</taxon>
        <taxon>Alphaproteobacteria</taxon>
        <taxon>Rhodobacterales</taxon>
        <taxon>Roseobacteraceae</taxon>
        <taxon>Roseovarius</taxon>
    </lineage>
</organism>
<name>A0A1M7EC02_9RHOB</name>
<gene>
    <name evidence="1" type="ORF">SAMN05444398_1071</name>
</gene>